<keyword evidence="1" id="KW-0732">Signal</keyword>
<accession>A0A9X2I3D2</accession>
<feature type="chain" id="PRO_5040883404" description="CopL family metal-binding regulatory protein" evidence="1">
    <location>
        <begin position="21"/>
        <end position="114"/>
    </location>
</feature>
<keyword evidence="3" id="KW-1185">Reference proteome</keyword>
<name>A0A9X2I3D2_9GAMM</name>
<evidence type="ECO:0000313" key="2">
    <source>
        <dbReference type="EMBL" id="MCP8899256.1"/>
    </source>
</evidence>
<proteinExistence type="predicted"/>
<evidence type="ECO:0000256" key="1">
    <source>
        <dbReference type="SAM" id="SignalP"/>
    </source>
</evidence>
<comment type="caution">
    <text evidence="2">The sequence shown here is derived from an EMBL/GenBank/DDBJ whole genome shotgun (WGS) entry which is preliminary data.</text>
</comment>
<feature type="signal peptide" evidence="1">
    <location>
        <begin position="1"/>
        <end position="20"/>
    </location>
</feature>
<evidence type="ECO:0008006" key="4">
    <source>
        <dbReference type="Google" id="ProtNLM"/>
    </source>
</evidence>
<reference evidence="2" key="1">
    <citation type="submission" date="2022-05" db="EMBL/GenBank/DDBJ databases">
        <authorList>
            <person name="Sun H.-N."/>
        </authorList>
    </citation>
    <scope>NUCLEOTIDE SEQUENCE</scope>
    <source>
        <strain evidence="2">HB14</strain>
    </source>
</reference>
<reference evidence="2" key="2">
    <citation type="submission" date="2023-01" db="EMBL/GenBank/DDBJ databases">
        <title>Gilvimarinus xylanilyticus HB14 isolated from Caulerpa lentillifera aquaculture base in Hainan, China.</title>
        <authorList>
            <person name="Zhang Y.-J."/>
        </authorList>
    </citation>
    <scope>NUCLEOTIDE SEQUENCE</scope>
    <source>
        <strain evidence="2">HB14</strain>
    </source>
</reference>
<organism evidence="2 3">
    <name type="scientific">Gilvimarinus xylanilyticus</name>
    <dbReference type="NCBI Taxonomy" id="2944139"/>
    <lineage>
        <taxon>Bacteria</taxon>
        <taxon>Pseudomonadati</taxon>
        <taxon>Pseudomonadota</taxon>
        <taxon>Gammaproteobacteria</taxon>
        <taxon>Cellvibrionales</taxon>
        <taxon>Cellvibrionaceae</taxon>
        <taxon>Gilvimarinus</taxon>
    </lineage>
</organism>
<gene>
    <name evidence="2" type="ORF">M6D89_08110</name>
</gene>
<dbReference type="RefSeq" id="WP_253967509.1">
    <property type="nucleotide sequence ID" value="NZ_JAMFTH010000001.1"/>
</dbReference>
<dbReference type="AlphaFoldDB" id="A0A9X2I3D2"/>
<sequence>MMLRALIIMVLVAQGLFSFAAPVPVSEMSHSPESMDSMAMQDCHDSMELVDASADMNSEHCTQQCCCPGVCGGVAVLPAAFYPPIQLHSLKPVARAVMARAAEVSPLYRPPIHA</sequence>
<evidence type="ECO:0000313" key="3">
    <source>
        <dbReference type="Proteomes" id="UP001139319"/>
    </source>
</evidence>
<protein>
    <recommendedName>
        <fullName evidence="4">CopL family metal-binding regulatory protein</fullName>
    </recommendedName>
</protein>
<dbReference type="Proteomes" id="UP001139319">
    <property type="component" value="Unassembled WGS sequence"/>
</dbReference>
<dbReference type="EMBL" id="JAMFTH010000001">
    <property type="protein sequence ID" value="MCP8899256.1"/>
    <property type="molecule type" value="Genomic_DNA"/>
</dbReference>